<accession>G2G3U5</accession>
<dbReference type="PATRIC" id="fig|700597.3.peg.137"/>
<proteinExistence type="predicted"/>
<sequence>MTAETTTSPSTWEAAVSRATVVADRERPGGMNEDCWDDVAIRDIITVVVLYALHVRHETPVNEVPWSKVLWWLWDDEHVIHLVEDTFPDAGQALTTPVDELSDPLLARWRWLNRPWGPEAPIRRRNVPPPPWEALMQRGRNAADGPLPEPRWEGMSRGIAEALPDPALVMNSSGVSRPSLSHQSGGFGLDRVRWPASLRVSQVADKRYSFETVWRLAA</sequence>
<evidence type="ECO:0000313" key="1">
    <source>
        <dbReference type="EMBL" id="EGX61841.1"/>
    </source>
</evidence>
<dbReference type="EMBL" id="AGBF01000001">
    <property type="protein sequence ID" value="EGX61841.1"/>
    <property type="molecule type" value="Genomic_DNA"/>
</dbReference>
<keyword evidence="2" id="KW-1185">Reference proteome</keyword>
<dbReference type="AlphaFoldDB" id="G2G3U5"/>
<reference evidence="1 2" key="1">
    <citation type="submission" date="2011-08" db="EMBL/GenBank/DDBJ databases">
        <authorList>
            <person name="Lin Y."/>
            <person name="Hao X."/>
            <person name="Johnstone L."/>
            <person name="Miller S.J."/>
            <person name="Wei G."/>
            <person name="Rensing C."/>
        </authorList>
    </citation>
    <scope>NUCLEOTIDE SEQUENCE [LARGE SCALE GENOMIC DNA]</scope>
    <source>
        <strain evidence="1 2">K42</strain>
    </source>
</reference>
<name>G2G3U5_9ACTN</name>
<gene>
    <name evidence="1" type="ORF">SZN_00730</name>
</gene>
<evidence type="ECO:0000313" key="2">
    <source>
        <dbReference type="Proteomes" id="UP000004217"/>
    </source>
</evidence>
<dbReference type="RefSeq" id="WP_007490587.1">
    <property type="nucleotide sequence ID" value="NZ_AGBF01000001.1"/>
</dbReference>
<protein>
    <submittedName>
        <fullName evidence="1">Uncharacterized protein</fullName>
    </submittedName>
</protein>
<comment type="caution">
    <text evidence="1">The sequence shown here is derived from an EMBL/GenBank/DDBJ whole genome shotgun (WGS) entry which is preliminary data.</text>
</comment>
<dbReference type="Proteomes" id="UP000004217">
    <property type="component" value="Unassembled WGS sequence"/>
</dbReference>
<organism evidence="1 2">
    <name type="scientific">Streptomyces zinciresistens K42</name>
    <dbReference type="NCBI Taxonomy" id="700597"/>
    <lineage>
        <taxon>Bacteria</taxon>
        <taxon>Bacillati</taxon>
        <taxon>Actinomycetota</taxon>
        <taxon>Actinomycetes</taxon>
        <taxon>Kitasatosporales</taxon>
        <taxon>Streptomycetaceae</taxon>
        <taxon>Streptomyces</taxon>
    </lineage>
</organism>
<dbReference type="OrthoDB" id="4170986at2"/>